<dbReference type="InterPro" id="IPR015210">
    <property type="entry name" value="NaeI"/>
</dbReference>
<keyword evidence="3" id="KW-0378">Hydrolase</keyword>
<dbReference type="Pfam" id="PF09126">
    <property type="entry name" value="NaeI"/>
    <property type="match status" value="1"/>
</dbReference>
<keyword evidence="1" id="KW-0540">Nuclease</keyword>
<evidence type="ECO:0000259" key="4">
    <source>
        <dbReference type="Pfam" id="PF09126"/>
    </source>
</evidence>
<evidence type="ECO:0000256" key="3">
    <source>
        <dbReference type="ARBA" id="ARBA00022801"/>
    </source>
</evidence>
<evidence type="ECO:0000256" key="1">
    <source>
        <dbReference type="ARBA" id="ARBA00022722"/>
    </source>
</evidence>
<name>A0ABX7BJW4_9CAUL</name>
<dbReference type="Proteomes" id="UP000595448">
    <property type="component" value="Chromosome"/>
</dbReference>
<dbReference type="InterPro" id="IPR037057">
    <property type="entry name" value="DNA_rep_MutH/T2_RE_sf"/>
</dbReference>
<reference evidence="5 6" key="1">
    <citation type="submission" date="2021-01" db="EMBL/GenBank/DDBJ databases">
        <title>Brevundimonas vitis sp. nov., an bacterium isolated from grape (Vitis vinifera).</title>
        <authorList>
            <person name="Jiang L."/>
            <person name="Lee J."/>
        </authorList>
    </citation>
    <scope>NUCLEOTIDE SEQUENCE [LARGE SCALE GENOMIC DNA]</scope>
    <source>
        <strain evidence="5 6">GRTSA-9</strain>
    </source>
</reference>
<organism evidence="5 6">
    <name type="scientific">Brevundimonas vitisensis</name>
    <dbReference type="NCBI Taxonomy" id="2800818"/>
    <lineage>
        <taxon>Bacteria</taxon>
        <taxon>Pseudomonadati</taxon>
        <taxon>Pseudomonadota</taxon>
        <taxon>Alphaproteobacteria</taxon>
        <taxon>Caulobacterales</taxon>
        <taxon>Caulobacteraceae</taxon>
        <taxon>Brevundimonas</taxon>
    </lineage>
</organism>
<feature type="domain" description="Type II restriction enzyme NaeI" evidence="4">
    <location>
        <begin position="36"/>
        <end position="256"/>
    </location>
</feature>
<proteinExistence type="predicted"/>
<evidence type="ECO:0000256" key="2">
    <source>
        <dbReference type="ARBA" id="ARBA00022759"/>
    </source>
</evidence>
<dbReference type="Gene3D" id="1.10.10.10">
    <property type="entry name" value="Winged helix-like DNA-binding domain superfamily/Winged helix DNA-binding domain"/>
    <property type="match status" value="1"/>
</dbReference>
<dbReference type="RefSeq" id="WP_201102054.1">
    <property type="nucleotide sequence ID" value="NZ_CP067977.1"/>
</dbReference>
<dbReference type="InterPro" id="IPR036388">
    <property type="entry name" value="WH-like_DNA-bd_sf"/>
</dbReference>
<protein>
    <recommendedName>
        <fullName evidence="4">Type II restriction enzyme NaeI domain-containing protein</fullName>
    </recommendedName>
</protein>
<sequence length="294" mass="33275">MRKLPLSSVVLGHEDFERLEIIENEIRARVGDRPEQVFTDLIVEAVEFVLDPVRTGRTEIRELDNVEKTFIGLKVEHFLRDLFDAPKGLRDLVLAGQDVDVKTTVSKSWSWMIPPETFRDEEPVLLVAADETARKAWIGLLVARQIYLGAPNRDGKKSILSSSYKHIRWIATGVDWPPNRWEHIDIARFRELRSIKGGTVRAAKFFEENLRRVIDRRVLLALLFDQKDPMKRLRENGGAPDILLPKGIRLLSGTFNAPTLSKLGFCVTSEEFVAILPTTDTELALLNTAAPEGG</sequence>
<accession>A0ABX7BJW4</accession>
<keyword evidence="2" id="KW-0255">Endonuclease</keyword>
<evidence type="ECO:0000313" key="5">
    <source>
        <dbReference type="EMBL" id="QQQ17680.1"/>
    </source>
</evidence>
<dbReference type="CDD" id="cd22338">
    <property type="entry name" value="NaeI-like"/>
    <property type="match status" value="1"/>
</dbReference>
<gene>
    <name evidence="5" type="ORF">JIP62_10055</name>
</gene>
<dbReference type="InterPro" id="IPR011335">
    <property type="entry name" value="Restrct_endonuc-II-like"/>
</dbReference>
<dbReference type="EMBL" id="CP067977">
    <property type="protein sequence ID" value="QQQ17680.1"/>
    <property type="molecule type" value="Genomic_DNA"/>
</dbReference>
<keyword evidence="6" id="KW-1185">Reference proteome</keyword>
<dbReference type="SUPFAM" id="SSF52980">
    <property type="entry name" value="Restriction endonuclease-like"/>
    <property type="match status" value="1"/>
</dbReference>
<evidence type="ECO:0000313" key="6">
    <source>
        <dbReference type="Proteomes" id="UP000595448"/>
    </source>
</evidence>
<dbReference type="Gene3D" id="3.40.600.10">
    <property type="entry name" value="DNA mismatch repair MutH/Restriction endonuclease, type II"/>
    <property type="match status" value="1"/>
</dbReference>